<dbReference type="Pfam" id="PF14534">
    <property type="entry name" value="DUF4440"/>
    <property type="match status" value="1"/>
</dbReference>
<name>A0A2U3KW93_9BACT</name>
<reference evidence="4" key="1">
    <citation type="submission" date="2018-02" db="EMBL/GenBank/DDBJ databases">
        <authorList>
            <person name="Hausmann B."/>
        </authorList>
    </citation>
    <scope>NUCLEOTIDE SEQUENCE [LARGE SCALE GENOMIC DNA]</scope>
    <source>
        <strain evidence="4">Peat soil MAG SbA1</strain>
    </source>
</reference>
<dbReference type="Proteomes" id="UP000238701">
    <property type="component" value="Unassembled WGS sequence"/>
</dbReference>
<evidence type="ECO:0000313" key="3">
    <source>
        <dbReference type="EMBL" id="SPF43867.1"/>
    </source>
</evidence>
<dbReference type="EMBL" id="OMOD01000145">
    <property type="protein sequence ID" value="SPF43867.1"/>
    <property type="molecule type" value="Genomic_DNA"/>
</dbReference>
<dbReference type="AlphaFoldDB" id="A0A2U3KW93"/>
<evidence type="ECO:0000313" key="4">
    <source>
        <dbReference type="Proteomes" id="UP000238701"/>
    </source>
</evidence>
<gene>
    <name evidence="3" type="ORF">SBA1_500018</name>
</gene>
<feature type="region of interest" description="Disordered" evidence="1">
    <location>
        <begin position="1"/>
        <end position="44"/>
    </location>
</feature>
<dbReference type="InterPro" id="IPR032710">
    <property type="entry name" value="NTF2-like_dom_sf"/>
</dbReference>
<dbReference type="Gene3D" id="3.10.450.50">
    <property type="match status" value="1"/>
</dbReference>
<dbReference type="OrthoDB" id="674363at2"/>
<evidence type="ECO:0000256" key="1">
    <source>
        <dbReference type="SAM" id="MobiDB-lite"/>
    </source>
</evidence>
<feature type="domain" description="DUF4440" evidence="2">
    <location>
        <begin position="186"/>
        <end position="296"/>
    </location>
</feature>
<accession>A0A2U3KW93</accession>
<evidence type="ECO:0000259" key="2">
    <source>
        <dbReference type="Pfam" id="PF14534"/>
    </source>
</evidence>
<organism evidence="3 4">
    <name type="scientific">Candidatus Sulfotelmatobacter kueseliae</name>
    <dbReference type="NCBI Taxonomy" id="2042962"/>
    <lineage>
        <taxon>Bacteria</taxon>
        <taxon>Pseudomonadati</taxon>
        <taxon>Acidobacteriota</taxon>
        <taxon>Terriglobia</taxon>
        <taxon>Terriglobales</taxon>
        <taxon>Candidatus Korobacteraceae</taxon>
        <taxon>Candidatus Sulfotelmatobacter</taxon>
    </lineage>
</organism>
<dbReference type="InterPro" id="IPR027843">
    <property type="entry name" value="DUF4440"/>
</dbReference>
<sequence>MIPSVDKDKKLAKHSSLPREPEPAGPSHLDDFFLSLQPDRPNPGAIAAATEAAERLAAETEADDAAEDAVRAITGASPGVCGVCGHRNRTGNRFCGMCGAAVAAVKNPNEGSEEERLSNPAAGSDRSVLETHHYHHHYHHHYLPGGYEGTAPQPGYDYARHDPAKEDRMRPNAALRGEMSRSEAAVRRITQEWVLACNTKHLDDLLDLYVADALVLRSNYPPVRGAAAVREFFFGALDAGLGEVEVEPLRVEVVGDLAYEAGRCKALVPGATGKRREERGKYLWVFARQSNGEWKLAADCWSSDLSLTMLESDLPASSGVKTREPRKSS</sequence>
<protein>
    <recommendedName>
        <fullName evidence="2">DUF4440 domain-containing protein</fullName>
    </recommendedName>
</protein>
<dbReference type="SUPFAM" id="SSF54427">
    <property type="entry name" value="NTF2-like"/>
    <property type="match status" value="1"/>
</dbReference>
<proteinExistence type="predicted"/>